<evidence type="ECO:0000256" key="8">
    <source>
        <dbReference type="ARBA" id="ARBA00022777"/>
    </source>
</evidence>
<dbReference type="InterPro" id="IPR001996">
    <property type="entry name" value="PTS_IIB_1"/>
</dbReference>
<dbReference type="GO" id="GO:0090563">
    <property type="term" value="F:protein-phosphocysteine-sugar phosphotransferase activity"/>
    <property type="evidence" value="ECO:0007669"/>
    <property type="project" value="TreeGrafter"/>
</dbReference>
<dbReference type="InterPro" id="IPR013013">
    <property type="entry name" value="PTS_EIIC_1"/>
</dbReference>
<dbReference type="FunFam" id="3.30.1360.60:FF:000001">
    <property type="entry name" value="PTS system glucose-specific IIBC component PtsG"/>
    <property type="match status" value="1"/>
</dbReference>
<dbReference type="NCBIfam" id="TIGR00826">
    <property type="entry name" value="EIIB_glc"/>
    <property type="match status" value="1"/>
</dbReference>
<dbReference type="GO" id="GO:0009401">
    <property type="term" value="P:phosphoenolpyruvate-dependent sugar phosphotransferase system"/>
    <property type="evidence" value="ECO:0007669"/>
    <property type="project" value="UniProtKB-KW"/>
</dbReference>
<evidence type="ECO:0000256" key="6">
    <source>
        <dbReference type="ARBA" id="ARBA00022683"/>
    </source>
</evidence>
<feature type="transmembrane region" description="Helical" evidence="12">
    <location>
        <begin position="270"/>
        <end position="294"/>
    </location>
</feature>
<feature type="transmembrane region" description="Helical" evidence="12">
    <location>
        <begin position="301"/>
        <end position="318"/>
    </location>
</feature>
<evidence type="ECO:0000256" key="7">
    <source>
        <dbReference type="ARBA" id="ARBA00022692"/>
    </source>
</evidence>
<feature type="transmembrane region" description="Helical" evidence="12">
    <location>
        <begin position="136"/>
        <end position="154"/>
    </location>
</feature>
<gene>
    <name evidence="15" type="ORF">AWW70_07295</name>
</gene>
<evidence type="ECO:0000259" key="14">
    <source>
        <dbReference type="PROSITE" id="PS51103"/>
    </source>
</evidence>
<feature type="transmembrane region" description="Helical" evidence="12">
    <location>
        <begin position="209"/>
        <end position="231"/>
    </location>
</feature>
<keyword evidence="2" id="KW-0813">Transport</keyword>
<proteinExistence type="predicted"/>
<dbReference type="GO" id="GO:0016301">
    <property type="term" value="F:kinase activity"/>
    <property type="evidence" value="ECO:0007669"/>
    <property type="project" value="UniProtKB-KW"/>
</dbReference>
<dbReference type="InterPro" id="IPR018113">
    <property type="entry name" value="PTrfase_EIIB_Cys"/>
</dbReference>
<evidence type="ECO:0000259" key="13">
    <source>
        <dbReference type="PROSITE" id="PS51098"/>
    </source>
</evidence>
<dbReference type="GO" id="GO:0019866">
    <property type="term" value="C:organelle inner membrane"/>
    <property type="evidence" value="ECO:0007669"/>
    <property type="project" value="InterPro"/>
</dbReference>
<evidence type="ECO:0000313" key="15">
    <source>
        <dbReference type="EMBL" id="KWU66461.1"/>
    </source>
</evidence>
<dbReference type="Proteomes" id="UP000065797">
    <property type="component" value="Unassembled WGS sequence"/>
</dbReference>
<dbReference type="InterPro" id="IPR010974">
    <property type="entry name" value="PTS_IIBC_nag"/>
</dbReference>
<evidence type="ECO:0000256" key="11">
    <source>
        <dbReference type="PROSITE-ProRule" id="PRU00421"/>
    </source>
</evidence>
<feature type="domain" description="PTS EIIB type-1" evidence="13">
    <location>
        <begin position="426"/>
        <end position="502"/>
    </location>
</feature>
<dbReference type="GO" id="GO:0015764">
    <property type="term" value="P:N-acetylglucosamine transport"/>
    <property type="evidence" value="ECO:0007669"/>
    <property type="project" value="TreeGrafter"/>
</dbReference>
<evidence type="ECO:0000256" key="4">
    <source>
        <dbReference type="ARBA" id="ARBA00022597"/>
    </source>
</evidence>
<name>A0A120EJ71_BACMY</name>
<dbReference type="PROSITE" id="PS51103">
    <property type="entry name" value="PTS_EIIC_TYPE_1"/>
    <property type="match status" value="1"/>
</dbReference>
<dbReference type="NCBIfam" id="TIGR01998">
    <property type="entry name" value="PTS-II-BC-nag"/>
    <property type="match status" value="1"/>
</dbReference>
<evidence type="ECO:0000313" key="16">
    <source>
        <dbReference type="Proteomes" id="UP000065797"/>
    </source>
</evidence>
<dbReference type="GO" id="GO:0008982">
    <property type="term" value="F:protein-N(PI)-phosphohistidine-sugar phosphotransferase activity"/>
    <property type="evidence" value="ECO:0007669"/>
    <property type="project" value="InterPro"/>
</dbReference>
<evidence type="ECO:0000256" key="1">
    <source>
        <dbReference type="ARBA" id="ARBA00004651"/>
    </source>
</evidence>
<sequence>MLQFLQRIGKALMLPIAVLPAAGLLLRLGQPDVFDIPVMAQAGAAVFDNLALIFAIGIAIGLSVDGSGAAGLAGAIGYLVMKNSIDALSKGYSAAELQDKLGKVQDLIGNSANVDPSKLADTMTQVSKAAELSTKVDMKVLGGIIVGVIAGFLYNKFHKIKLPEWLGFFAGKRFVPIVTSVVMLILGILFAQIWPAIQNGIDALAHGIVNLGAIGSGLFGLLNRLLIPIGLHHVMNTYFWFVFGDFTNAAGNVVNGDIARFLAGDKTAGMFMTGFFPVMMFGLPAACFAMIAAAKPEKRKMVTGMLGGLALTSFLTGITEPIEFSFMFLSPLLYGIHAVLTGISLFVTTSLGIHDGFTFSAGAIDYFLNFGIATKPVLLAGIGLIYAAIYFVVFYFLIKKFDLKTPGREDEDEDELAEEGDAPVAGSIGETYVAALGGKENLTVIDNCATRLRLQVRDAGLVNEPALKRAGAKGVMKLSNTSVQVIVGTNVESVADDMKKHV</sequence>
<dbReference type="GO" id="GO:0015572">
    <property type="term" value="F:N-acetylglucosamine transmembrane transporter activity"/>
    <property type="evidence" value="ECO:0007669"/>
    <property type="project" value="InterPro"/>
</dbReference>
<keyword evidence="6" id="KW-0598">Phosphotransferase system</keyword>
<dbReference type="GO" id="GO:0005886">
    <property type="term" value="C:plasma membrane"/>
    <property type="evidence" value="ECO:0007669"/>
    <property type="project" value="UniProtKB-SubCell"/>
</dbReference>
<dbReference type="SUPFAM" id="SSF55604">
    <property type="entry name" value="Glucose permease domain IIB"/>
    <property type="match status" value="1"/>
</dbReference>
<dbReference type="AlphaFoldDB" id="A0A120EJ71"/>
<evidence type="ECO:0000256" key="2">
    <source>
        <dbReference type="ARBA" id="ARBA00022448"/>
    </source>
</evidence>
<keyword evidence="7 12" id="KW-0812">Transmembrane</keyword>
<keyword evidence="4" id="KW-0762">Sugar transport</keyword>
<feature type="domain" description="PTS EIIC type-1" evidence="14">
    <location>
        <begin position="1"/>
        <end position="410"/>
    </location>
</feature>
<dbReference type="PROSITE" id="PS51098">
    <property type="entry name" value="PTS_EIIB_TYPE_1"/>
    <property type="match status" value="1"/>
</dbReference>
<dbReference type="PROSITE" id="PS01035">
    <property type="entry name" value="PTS_EIIB_TYPE_1_CYS"/>
    <property type="match status" value="1"/>
</dbReference>
<keyword evidence="8" id="KW-0418">Kinase</keyword>
<dbReference type="RefSeq" id="WP_060749413.1">
    <property type="nucleotide sequence ID" value="NZ_LRPH01000029.1"/>
</dbReference>
<dbReference type="Pfam" id="PF02378">
    <property type="entry name" value="PTS_EIIC"/>
    <property type="match status" value="1"/>
</dbReference>
<protein>
    <submittedName>
        <fullName evidence="15">PTS N-acetylglucosamine transporter subunit IIB</fullName>
    </submittedName>
</protein>
<evidence type="ECO:0000256" key="10">
    <source>
        <dbReference type="ARBA" id="ARBA00023136"/>
    </source>
</evidence>
<feature type="transmembrane region" description="Helical" evidence="12">
    <location>
        <begin position="50"/>
        <end position="80"/>
    </location>
</feature>
<keyword evidence="10 12" id="KW-0472">Membrane</keyword>
<comment type="caution">
    <text evidence="15">The sequence shown here is derived from an EMBL/GenBank/DDBJ whole genome shotgun (WGS) entry which is preliminary data.</text>
</comment>
<dbReference type="EMBL" id="LRPH01000029">
    <property type="protein sequence ID" value="KWU66461.1"/>
    <property type="molecule type" value="Genomic_DNA"/>
</dbReference>
<keyword evidence="9 12" id="KW-1133">Transmembrane helix</keyword>
<accession>A0A120EJ71</accession>
<dbReference type="InterPro" id="IPR050429">
    <property type="entry name" value="PTS_Glucose_EIICBA"/>
</dbReference>
<reference evidence="15 16" key="1">
    <citation type="submission" date="2016-01" db="EMBL/GenBank/DDBJ databases">
        <authorList>
            <person name="McClelland M."/>
            <person name="Jain A."/>
            <person name="Saraogi P."/>
            <person name="Mendelson R."/>
            <person name="Westerman R."/>
            <person name="SanMiguel P."/>
            <person name="Csonka L."/>
        </authorList>
    </citation>
    <scope>NUCLEOTIDE SEQUENCE [LARGE SCALE GENOMIC DNA]</scope>
    <source>
        <strain evidence="15 16">PE8-15</strain>
    </source>
</reference>
<feature type="transmembrane region" description="Helical" evidence="12">
    <location>
        <begin position="324"/>
        <end position="346"/>
    </location>
</feature>
<dbReference type="Pfam" id="PF00367">
    <property type="entry name" value="PTS_EIIB"/>
    <property type="match status" value="1"/>
</dbReference>
<keyword evidence="3" id="KW-1003">Cell membrane</keyword>
<organism evidence="15 16">
    <name type="scientific">Bacillus mycoides</name>
    <dbReference type="NCBI Taxonomy" id="1405"/>
    <lineage>
        <taxon>Bacteria</taxon>
        <taxon>Bacillati</taxon>
        <taxon>Bacillota</taxon>
        <taxon>Bacilli</taxon>
        <taxon>Bacillales</taxon>
        <taxon>Bacillaceae</taxon>
        <taxon>Bacillus</taxon>
        <taxon>Bacillus cereus group</taxon>
    </lineage>
</organism>
<feature type="transmembrane region" description="Helical" evidence="12">
    <location>
        <begin position="378"/>
        <end position="398"/>
    </location>
</feature>
<dbReference type="PANTHER" id="PTHR30009">
    <property type="entry name" value="CYTOCHROME C-TYPE SYNTHESIS PROTEIN AND PTS TRANSMEMBRANE COMPONENT"/>
    <property type="match status" value="1"/>
</dbReference>
<evidence type="ECO:0000256" key="3">
    <source>
        <dbReference type="ARBA" id="ARBA00022475"/>
    </source>
</evidence>
<comment type="subcellular location">
    <subcellularLocation>
        <location evidence="1">Cell membrane</location>
        <topology evidence="1">Multi-pass membrane protein</topology>
    </subcellularLocation>
</comment>
<feature type="transmembrane region" description="Helical" evidence="12">
    <location>
        <begin position="12"/>
        <end position="30"/>
    </location>
</feature>
<evidence type="ECO:0000256" key="9">
    <source>
        <dbReference type="ARBA" id="ARBA00022989"/>
    </source>
</evidence>
<keyword evidence="5" id="KW-0808">Transferase</keyword>
<evidence type="ECO:0000256" key="5">
    <source>
        <dbReference type="ARBA" id="ARBA00022679"/>
    </source>
</evidence>
<feature type="active site" description="Phosphocysteine intermediate; for EIIB activity" evidence="11">
    <location>
        <position position="448"/>
    </location>
</feature>
<dbReference type="InterPro" id="IPR003352">
    <property type="entry name" value="PTS_EIIC"/>
</dbReference>
<evidence type="ECO:0000256" key="12">
    <source>
        <dbReference type="SAM" id="Phobius"/>
    </source>
</evidence>
<dbReference type="InterPro" id="IPR036878">
    <property type="entry name" value="Glu_permease_IIB"/>
</dbReference>
<dbReference type="PANTHER" id="PTHR30009:SF4">
    <property type="entry name" value="PTS SYSTEM N-ACETYLGLUCOSAMINE-SPECIFIC EIICBA COMPONENT"/>
    <property type="match status" value="1"/>
</dbReference>
<feature type="transmembrane region" description="Helical" evidence="12">
    <location>
        <begin position="174"/>
        <end position="197"/>
    </location>
</feature>
<dbReference type="CDD" id="cd00212">
    <property type="entry name" value="PTS_IIB_glc"/>
    <property type="match status" value="1"/>
</dbReference>
<dbReference type="Gene3D" id="3.30.1360.60">
    <property type="entry name" value="Glucose permease domain IIB"/>
    <property type="match status" value="1"/>
</dbReference>